<evidence type="ECO:0000313" key="5">
    <source>
        <dbReference type="EMBL" id="PZX16011.1"/>
    </source>
</evidence>
<evidence type="ECO:0000256" key="1">
    <source>
        <dbReference type="ARBA" id="ARBA00008061"/>
    </source>
</evidence>
<reference evidence="5 6" key="1">
    <citation type="submission" date="2018-06" db="EMBL/GenBank/DDBJ databases">
        <title>Genomic Encyclopedia of Archaeal and Bacterial Type Strains, Phase II (KMG-II): from individual species to whole genera.</title>
        <authorList>
            <person name="Goeker M."/>
        </authorList>
    </citation>
    <scope>NUCLEOTIDE SEQUENCE [LARGE SCALE GENOMIC DNA]</scope>
    <source>
        <strain evidence="5 6">DSM 22009</strain>
    </source>
</reference>
<dbReference type="Pfam" id="PF00128">
    <property type="entry name" value="Alpha-amylase"/>
    <property type="match status" value="1"/>
</dbReference>
<evidence type="ECO:0000259" key="4">
    <source>
        <dbReference type="SMART" id="SM00642"/>
    </source>
</evidence>
<evidence type="ECO:0000313" key="6">
    <source>
        <dbReference type="Proteomes" id="UP000248916"/>
    </source>
</evidence>
<dbReference type="PANTHER" id="PTHR10357">
    <property type="entry name" value="ALPHA-AMYLASE FAMILY MEMBER"/>
    <property type="match status" value="1"/>
</dbReference>
<keyword evidence="3" id="KW-0326">Glycosidase</keyword>
<dbReference type="SUPFAM" id="SSF51445">
    <property type="entry name" value="(Trans)glycosidases"/>
    <property type="match status" value="1"/>
</dbReference>
<evidence type="ECO:0000256" key="3">
    <source>
        <dbReference type="ARBA" id="ARBA00023295"/>
    </source>
</evidence>
<dbReference type="CDD" id="cd11331">
    <property type="entry name" value="AmyAc_OligoGlu_like"/>
    <property type="match status" value="1"/>
</dbReference>
<dbReference type="SUPFAM" id="SSF51011">
    <property type="entry name" value="Glycosyl hydrolase domain"/>
    <property type="match status" value="1"/>
</dbReference>
<evidence type="ECO:0000256" key="2">
    <source>
        <dbReference type="ARBA" id="ARBA00022801"/>
    </source>
</evidence>
<dbReference type="InterPro" id="IPR013780">
    <property type="entry name" value="Glyco_hydro_b"/>
</dbReference>
<protein>
    <submittedName>
        <fullName evidence="5">Alpha-glucosidase</fullName>
    </submittedName>
</protein>
<keyword evidence="2" id="KW-0378">Hydrolase</keyword>
<dbReference type="InterPro" id="IPR006047">
    <property type="entry name" value="GH13_cat_dom"/>
</dbReference>
<proteinExistence type="inferred from homology"/>
<dbReference type="InterPro" id="IPR045857">
    <property type="entry name" value="O16G_dom_2"/>
</dbReference>
<dbReference type="SMART" id="SM00642">
    <property type="entry name" value="Aamy"/>
    <property type="match status" value="1"/>
</dbReference>
<organism evidence="5 6">
    <name type="scientific">Palleronia aestuarii</name>
    <dbReference type="NCBI Taxonomy" id="568105"/>
    <lineage>
        <taxon>Bacteria</taxon>
        <taxon>Pseudomonadati</taxon>
        <taxon>Pseudomonadota</taxon>
        <taxon>Alphaproteobacteria</taxon>
        <taxon>Rhodobacterales</taxon>
        <taxon>Roseobacteraceae</taxon>
        <taxon>Palleronia</taxon>
    </lineage>
</organism>
<accession>A0A2W7N7B2</accession>
<feature type="domain" description="Glycosyl hydrolase family 13 catalytic" evidence="4">
    <location>
        <begin position="16"/>
        <end position="394"/>
    </location>
</feature>
<dbReference type="GO" id="GO:0004556">
    <property type="term" value="F:alpha-amylase activity"/>
    <property type="evidence" value="ECO:0007669"/>
    <property type="project" value="TreeGrafter"/>
</dbReference>
<comment type="caution">
    <text evidence="5">The sequence shown here is derived from an EMBL/GenBank/DDBJ whole genome shotgun (WGS) entry which is preliminary data.</text>
</comment>
<dbReference type="Gene3D" id="2.60.40.1180">
    <property type="entry name" value="Golgi alpha-mannosidase II"/>
    <property type="match status" value="1"/>
</dbReference>
<dbReference type="GO" id="GO:0009313">
    <property type="term" value="P:oligosaccharide catabolic process"/>
    <property type="evidence" value="ECO:0007669"/>
    <property type="project" value="TreeGrafter"/>
</dbReference>
<dbReference type="OrthoDB" id="9805159at2"/>
<dbReference type="PANTHER" id="PTHR10357:SF179">
    <property type="entry name" value="NEUTRAL AND BASIC AMINO ACID TRANSPORT PROTEIN RBAT"/>
    <property type="match status" value="1"/>
</dbReference>
<dbReference type="Gene3D" id="3.90.400.10">
    <property type="entry name" value="Oligo-1,6-glucosidase, Domain 2"/>
    <property type="match status" value="1"/>
</dbReference>
<dbReference type="FunFam" id="3.90.400.10:FF:000002">
    <property type="entry name" value="Sucrose isomerase"/>
    <property type="match status" value="1"/>
</dbReference>
<dbReference type="EMBL" id="QKZL01000008">
    <property type="protein sequence ID" value="PZX16011.1"/>
    <property type="molecule type" value="Genomic_DNA"/>
</dbReference>
<name>A0A2W7N7B2_9RHOB</name>
<comment type="similarity">
    <text evidence="1">Belongs to the glycosyl hydrolase 13 family.</text>
</comment>
<dbReference type="AlphaFoldDB" id="A0A2W7N7B2"/>
<dbReference type="InterPro" id="IPR017853">
    <property type="entry name" value="GH"/>
</dbReference>
<gene>
    <name evidence="5" type="ORF">LX81_02283</name>
</gene>
<dbReference type="Gene3D" id="3.20.20.80">
    <property type="entry name" value="Glycosidases"/>
    <property type="match status" value="2"/>
</dbReference>
<keyword evidence="6" id="KW-1185">Reference proteome</keyword>
<dbReference type="RefSeq" id="WP_111537423.1">
    <property type="nucleotide sequence ID" value="NZ_QKZL01000008.1"/>
</dbReference>
<sequence length="518" mass="57878">MDDKGFVWWKRGIVYQIYPRSFQDTTGNGIGDLNGIRKRLGHVADLGVDAIWISPIYPSPMKDAGYDISDYTGIEPIFGTLADFETLVQAVHDHGLKLLLDFVPSHSSDRHPWFQAARSSRDDPKRDWYIWRDPRADGRPPNNWLSEFGGPAWTLNEATGQYYLHIYARGQPALNWRNPEVRAAMYDAMRIWFERGVDGFRVDAAEHLTPDDQLRDNPPRKDWKFEDGPAQSLHRTYSSHQPEGLKIVREMRAVAEEYGGRLLIGEAYGELDEVMMYYGTALDGFQLPFNFKLIEAPWDPSAIADYIDIYEAALPEGAWPNWVLGNHDRNRIATRVGAAQARVAAMLLLTLRGTPTIFQGDELGMVNEMIPEDMLQDPWAINNPGTGLGRDPVRVPIPWDDGPGTGFTTGTPWLPLSSTTPVTVQANDPGSMLTFQRGLIAMRRSEPALTIGGYTRLHADAGVLAYARRHGDRTINVALNFTDRPQPLPCNGTPLVSTHGDFAADGELRPDEGLILGA</sequence>
<dbReference type="Proteomes" id="UP000248916">
    <property type="component" value="Unassembled WGS sequence"/>
</dbReference>